<dbReference type="InterPro" id="IPR012677">
    <property type="entry name" value="Nucleotide-bd_a/b_plait_sf"/>
</dbReference>
<dbReference type="GO" id="GO:0008270">
    <property type="term" value="F:zinc ion binding"/>
    <property type="evidence" value="ECO:0007669"/>
    <property type="project" value="UniProtKB-KW"/>
</dbReference>
<reference evidence="10 11" key="1">
    <citation type="submission" date="2024-06" db="EMBL/GenBank/DDBJ databases">
        <authorList>
            <person name="Pan Q."/>
            <person name="Wen M."/>
            <person name="Jouanno E."/>
            <person name="Zahm M."/>
            <person name="Klopp C."/>
            <person name="Cabau C."/>
            <person name="Louis A."/>
            <person name="Berthelot C."/>
            <person name="Parey E."/>
            <person name="Roest Crollius H."/>
            <person name="Montfort J."/>
            <person name="Robinson-Rechavi M."/>
            <person name="Bouchez O."/>
            <person name="Lampietro C."/>
            <person name="Lopez Roques C."/>
            <person name="Donnadieu C."/>
            <person name="Postlethwait J."/>
            <person name="Bobe J."/>
            <person name="Verreycken H."/>
            <person name="Guiguen Y."/>
        </authorList>
    </citation>
    <scope>NUCLEOTIDE SEQUENCE [LARGE SCALE GENOMIC DNA]</scope>
    <source>
        <strain evidence="10">Up_M1</strain>
        <tissue evidence="10">Testis</tissue>
    </source>
</reference>
<evidence type="ECO:0000259" key="9">
    <source>
        <dbReference type="PROSITE" id="PS50171"/>
    </source>
</evidence>
<gene>
    <name evidence="10" type="ORF">UPYG_G00116330</name>
</gene>
<dbReference type="GO" id="GO:0005634">
    <property type="term" value="C:nucleus"/>
    <property type="evidence" value="ECO:0007669"/>
    <property type="project" value="UniProtKB-SubCell"/>
</dbReference>
<feature type="compositionally biased region" description="Basic and acidic residues" evidence="7">
    <location>
        <begin position="840"/>
        <end position="857"/>
    </location>
</feature>
<dbReference type="EMBL" id="JAGEUA010000003">
    <property type="protein sequence ID" value="KAL0993977.1"/>
    <property type="molecule type" value="Genomic_DNA"/>
</dbReference>
<keyword evidence="2" id="KW-0479">Metal-binding</keyword>
<feature type="compositionally biased region" description="Basic and acidic residues" evidence="7">
    <location>
        <begin position="434"/>
        <end position="446"/>
    </location>
</feature>
<evidence type="ECO:0000259" key="8">
    <source>
        <dbReference type="PROSITE" id="PS50102"/>
    </source>
</evidence>
<feature type="domain" description="Matrin-type" evidence="9">
    <location>
        <begin position="914"/>
        <end position="945"/>
    </location>
</feature>
<dbReference type="SMART" id="SM00360">
    <property type="entry name" value="RRM"/>
    <property type="match status" value="3"/>
</dbReference>
<dbReference type="Proteomes" id="UP001557470">
    <property type="component" value="Unassembled WGS sequence"/>
</dbReference>
<dbReference type="Gene3D" id="3.30.70.330">
    <property type="match status" value="4"/>
</dbReference>
<dbReference type="GO" id="GO:0003723">
    <property type="term" value="F:RNA binding"/>
    <property type="evidence" value="ECO:0007669"/>
    <property type="project" value="UniProtKB-UniRule"/>
</dbReference>
<dbReference type="PROSITE" id="PS50102">
    <property type="entry name" value="RRM"/>
    <property type="match status" value="1"/>
</dbReference>
<evidence type="ECO:0000256" key="7">
    <source>
        <dbReference type="SAM" id="MobiDB-lite"/>
    </source>
</evidence>
<dbReference type="PANTHER" id="PTHR15592">
    <property type="entry name" value="MATRIN 3/NUCLEAR PROTEIN 220-RELATED"/>
    <property type="match status" value="1"/>
</dbReference>
<feature type="region of interest" description="Disordered" evidence="7">
    <location>
        <begin position="430"/>
        <end position="583"/>
    </location>
</feature>
<feature type="compositionally biased region" description="Acidic residues" evidence="7">
    <location>
        <begin position="525"/>
        <end position="545"/>
    </location>
</feature>
<feature type="region of interest" description="Disordered" evidence="7">
    <location>
        <begin position="1"/>
        <end position="20"/>
    </location>
</feature>
<dbReference type="PROSITE" id="PS50171">
    <property type="entry name" value="ZF_MATRIN"/>
    <property type="match status" value="1"/>
</dbReference>
<dbReference type="InterPro" id="IPR036236">
    <property type="entry name" value="Znf_C2H2_sf"/>
</dbReference>
<evidence type="ECO:0000313" key="11">
    <source>
        <dbReference type="Proteomes" id="UP001557470"/>
    </source>
</evidence>
<feature type="compositionally biased region" description="Basic and acidic residues" evidence="7">
    <location>
        <begin position="63"/>
        <end position="77"/>
    </location>
</feature>
<dbReference type="AlphaFoldDB" id="A0ABD0X7Y2"/>
<dbReference type="InterPro" id="IPR000690">
    <property type="entry name" value="Matrin/U1-C_Znf_C2H2"/>
</dbReference>
<keyword evidence="5" id="KW-0539">Nucleus</keyword>
<feature type="compositionally biased region" description="Basic and acidic residues" evidence="7">
    <location>
        <begin position="495"/>
        <end position="520"/>
    </location>
</feature>
<dbReference type="SUPFAM" id="SSF57667">
    <property type="entry name" value="beta-beta-alpha zinc fingers"/>
    <property type="match status" value="1"/>
</dbReference>
<dbReference type="InterPro" id="IPR000504">
    <property type="entry name" value="RRM_dom"/>
</dbReference>
<keyword evidence="4" id="KW-0862">Zinc</keyword>
<feature type="compositionally biased region" description="Polar residues" evidence="7">
    <location>
        <begin position="463"/>
        <end position="474"/>
    </location>
</feature>
<evidence type="ECO:0000256" key="6">
    <source>
        <dbReference type="PROSITE-ProRule" id="PRU00176"/>
    </source>
</evidence>
<evidence type="ECO:0000256" key="1">
    <source>
        <dbReference type="ARBA" id="ARBA00004123"/>
    </source>
</evidence>
<protein>
    <submittedName>
        <fullName evidence="10">Uncharacterized protein</fullName>
    </submittedName>
</protein>
<evidence type="ECO:0000256" key="5">
    <source>
        <dbReference type="ARBA" id="ARBA00023242"/>
    </source>
</evidence>
<evidence type="ECO:0000256" key="2">
    <source>
        <dbReference type="ARBA" id="ARBA00022723"/>
    </source>
</evidence>
<keyword evidence="11" id="KW-1185">Reference proteome</keyword>
<feature type="domain" description="RRM" evidence="8">
    <location>
        <begin position="737"/>
        <end position="812"/>
    </location>
</feature>
<accession>A0ABD0X7Y2</accession>
<keyword evidence="6" id="KW-0694">RNA-binding</keyword>
<evidence type="ECO:0000256" key="3">
    <source>
        <dbReference type="ARBA" id="ARBA00022771"/>
    </source>
</evidence>
<comment type="subcellular location">
    <subcellularLocation>
        <location evidence="1">Nucleus</location>
    </subcellularLocation>
</comment>
<feature type="compositionally biased region" description="Basic and acidic residues" evidence="7">
    <location>
        <begin position="107"/>
        <end position="146"/>
    </location>
</feature>
<dbReference type="InterPro" id="IPR013087">
    <property type="entry name" value="Znf_C2H2_type"/>
</dbReference>
<evidence type="ECO:0000313" key="10">
    <source>
        <dbReference type="EMBL" id="KAL0993977.1"/>
    </source>
</evidence>
<name>A0ABD0X7Y2_UMBPY</name>
<dbReference type="InterPro" id="IPR035979">
    <property type="entry name" value="RBD_domain_sf"/>
</dbReference>
<proteinExistence type="predicted"/>
<feature type="region of interest" description="Disordered" evidence="7">
    <location>
        <begin position="62"/>
        <end position="148"/>
    </location>
</feature>
<sequence>MEGGESQSAAQQGSGDGVMSTNHLYATLGLAPEDVDALAQIPENEISVETLPYLIMQLKANRAKQEEQGEAPPKKDEQQEDTDVGDPSGEDSSRQDSPPAVTRRSNSRGDTDLRRVEIHSRPERQTGPRRESRYTRVSREKLHDSQSRFPISKQLNDFYGFEPNAFPHRCSVCACMLNSPTTWKDHLNGLRHAEGCRELLRLYPDWERHDTKRKMTIANRDAVSPPRRAPRPTMAYKKQHGPERLGVWCSSERQTFQLKPKAGTKVVVTKFPLGTIAVEDLMALAKPFGKVVKHLVFPCKGFLEFGSHEEAVSMVDHYRENKAFVKGNKLTLYLSPVVGSIHTPRLDEPVERRSTKHGKTVVCFSRLPPGDERESEILDLAKMFGDVRSSTFSGHQALIEMVDLEDADIMVKYYHSNPLKIDGKSVKVSLSLKRPRESPDSTPRRDSSKRHSSRQKTEEMSKTSDSTNKEQPSTAKEPAEKVMEQGESQQSTSEEVTKDIKQEIKKDETQKEVDPQDKEVNTQNEENDDEGIQVEDEQNMFEDIEVGACTDAPSKGSSLVTDSKEKGGPEITEVSADDALENSDLKAADDPAVCNADISMEDVMEQRSFHEDDQDDLDDFPENMDDFVTLDELDDNTGAEELESKSSWDGKVVHISPILKGYGNVEVALLNLAERAKVEVVNYAIRFFREEAWIELDTTEEALAMVNFYQGKGQLLGRRVNVRMCYTQKKIEGPSGRSIYICSLPLEKYSDVSLLRLTEPFGKITGYHLNWRVGKCYIQLDTVEAAEKMVKTFKNSRPRFYGTLLRVSLCKKGDAFIPWKPPTKYELWLESQNSRRSRDHNKNEETNGQSAKDRSIRDVQSPASDHEEVCGDTKEKTSAVKTVPEREKKQLEPLGPYQPDNPVGLEYLVPRTGLFCKLCNIFYTNEKTAKSVHCCSEEHYLKLKRKMEEDEQPSAD</sequence>
<comment type="caution">
    <text evidence="10">The sequence shown here is derived from an EMBL/GenBank/DDBJ whole genome shotgun (WGS) entry which is preliminary data.</text>
</comment>
<dbReference type="SMART" id="SM00451">
    <property type="entry name" value="ZnF_U1"/>
    <property type="match status" value="2"/>
</dbReference>
<dbReference type="SUPFAM" id="SSF54928">
    <property type="entry name" value="RNA-binding domain, RBD"/>
    <property type="match status" value="3"/>
</dbReference>
<feature type="region of interest" description="Disordered" evidence="7">
    <location>
        <begin position="831"/>
        <end position="897"/>
    </location>
</feature>
<keyword evidence="3" id="KW-0863">Zinc-finger</keyword>
<dbReference type="InterPro" id="IPR003604">
    <property type="entry name" value="Matrin/U1-like-C_Znf_C2H2"/>
</dbReference>
<feature type="compositionally biased region" description="Low complexity" evidence="7">
    <location>
        <begin position="485"/>
        <end position="494"/>
    </location>
</feature>
<evidence type="ECO:0000256" key="4">
    <source>
        <dbReference type="ARBA" id="ARBA00022833"/>
    </source>
</evidence>
<feature type="compositionally biased region" description="Basic and acidic residues" evidence="7">
    <location>
        <begin position="864"/>
        <end position="891"/>
    </location>
</feature>
<organism evidence="10 11">
    <name type="scientific">Umbra pygmaea</name>
    <name type="common">Eastern mudminnow</name>
    <dbReference type="NCBI Taxonomy" id="75934"/>
    <lineage>
        <taxon>Eukaryota</taxon>
        <taxon>Metazoa</taxon>
        <taxon>Chordata</taxon>
        <taxon>Craniata</taxon>
        <taxon>Vertebrata</taxon>
        <taxon>Euteleostomi</taxon>
        <taxon>Actinopterygii</taxon>
        <taxon>Neopterygii</taxon>
        <taxon>Teleostei</taxon>
        <taxon>Protacanthopterygii</taxon>
        <taxon>Esociformes</taxon>
        <taxon>Umbridae</taxon>
        <taxon>Umbra</taxon>
    </lineage>
</organism>
<dbReference type="Pfam" id="PF12874">
    <property type="entry name" value="zf-met"/>
    <property type="match status" value="1"/>
</dbReference>